<accession>A0A1I6EBY4</accession>
<sequence>MAKAIPIHKLANEIVNAVREYTEDVQEAIAKEVDDTAKKVLRDVKALSPKRTGEYASTFVRTNKSLAAHGRRMYVIWNKKHYRRVHLLEFGHALRNGGRAPEFPHLRPAHDKHVPQMVENIKRIIQNGG</sequence>
<dbReference type="STRING" id="39060.SAMN05660706_1353"/>
<gene>
    <name evidence="1" type="ORF">SAMN05660706_1353</name>
</gene>
<organism evidence="1 2">
    <name type="scientific">Desulfoscipio geothermicus DSM 3669</name>
    <dbReference type="NCBI Taxonomy" id="1121426"/>
    <lineage>
        <taxon>Bacteria</taxon>
        <taxon>Bacillati</taxon>
        <taxon>Bacillota</taxon>
        <taxon>Clostridia</taxon>
        <taxon>Eubacteriales</taxon>
        <taxon>Desulfallaceae</taxon>
        <taxon>Desulfoscipio</taxon>
    </lineage>
</organism>
<keyword evidence="2" id="KW-1185">Reference proteome</keyword>
<evidence type="ECO:0000313" key="2">
    <source>
        <dbReference type="Proteomes" id="UP000199584"/>
    </source>
</evidence>
<dbReference type="RefSeq" id="WP_092486871.1">
    <property type="nucleotide sequence ID" value="NZ_FOYM01000035.1"/>
</dbReference>
<dbReference type="Pfam" id="PF04883">
    <property type="entry name" value="HK97-gp10_like"/>
    <property type="match status" value="1"/>
</dbReference>
<name>A0A1I6EBY4_9FIRM</name>
<dbReference type="Proteomes" id="UP000199584">
    <property type="component" value="Unassembled WGS sequence"/>
</dbReference>
<dbReference type="EMBL" id="FOYM01000035">
    <property type="protein sequence ID" value="SFR15256.1"/>
    <property type="molecule type" value="Genomic_DNA"/>
</dbReference>
<evidence type="ECO:0000313" key="1">
    <source>
        <dbReference type="EMBL" id="SFR15256.1"/>
    </source>
</evidence>
<dbReference type="OrthoDB" id="1696709at2"/>
<proteinExistence type="predicted"/>
<protein>
    <submittedName>
        <fullName evidence="1">Bacteriophage HK97-gp10, putative tail-component</fullName>
    </submittedName>
</protein>
<dbReference type="AlphaFoldDB" id="A0A1I6EBY4"/>
<reference evidence="2" key="1">
    <citation type="submission" date="2016-10" db="EMBL/GenBank/DDBJ databases">
        <authorList>
            <person name="Varghese N."/>
            <person name="Submissions S."/>
        </authorList>
    </citation>
    <scope>NUCLEOTIDE SEQUENCE [LARGE SCALE GENOMIC DNA]</scope>
    <source>
        <strain evidence="2">DSM 3669</strain>
    </source>
</reference>
<dbReference type="InterPro" id="IPR010064">
    <property type="entry name" value="HK97-gp10_tail"/>
</dbReference>